<evidence type="ECO:0000313" key="2">
    <source>
        <dbReference type="Proteomes" id="UP000750711"/>
    </source>
</evidence>
<organism evidence="1 2">
    <name type="scientific">Trichoglossum hirsutum</name>
    <dbReference type="NCBI Taxonomy" id="265104"/>
    <lineage>
        <taxon>Eukaryota</taxon>
        <taxon>Fungi</taxon>
        <taxon>Dikarya</taxon>
        <taxon>Ascomycota</taxon>
        <taxon>Pezizomycotina</taxon>
        <taxon>Geoglossomycetes</taxon>
        <taxon>Geoglossales</taxon>
        <taxon>Geoglossaceae</taxon>
        <taxon>Trichoglossum</taxon>
    </lineage>
</organism>
<keyword evidence="2" id="KW-1185">Reference proteome</keyword>
<reference evidence="1" key="1">
    <citation type="submission" date="2021-03" db="EMBL/GenBank/DDBJ databases">
        <title>Comparative genomics and phylogenomic investigation of the class Geoglossomycetes provide insights into ecological specialization and systematics.</title>
        <authorList>
            <person name="Melie T."/>
            <person name="Pirro S."/>
            <person name="Miller A.N."/>
            <person name="Quandt A."/>
        </authorList>
    </citation>
    <scope>NUCLEOTIDE SEQUENCE</scope>
    <source>
        <strain evidence="1">CAQ_001_2017</strain>
    </source>
</reference>
<proteinExistence type="predicted"/>
<sequence length="95" mass="10561">MSSILRGDDDTPKKRSTTFANFVSMKVYLLAPVSMREEVLIPSPLLLTVHDRVNAIPPSNRLKSTSTTSIPFGLEEKTFFRATRFSPLAPLVRGP</sequence>
<name>A0A9P8L8I7_9PEZI</name>
<dbReference type="EMBL" id="JAGHQM010001163">
    <property type="protein sequence ID" value="KAH0556258.1"/>
    <property type="molecule type" value="Genomic_DNA"/>
</dbReference>
<protein>
    <submittedName>
        <fullName evidence="1">Uncharacterized protein</fullName>
    </submittedName>
</protein>
<comment type="caution">
    <text evidence="1">The sequence shown here is derived from an EMBL/GenBank/DDBJ whole genome shotgun (WGS) entry which is preliminary data.</text>
</comment>
<evidence type="ECO:0000313" key="1">
    <source>
        <dbReference type="EMBL" id="KAH0556258.1"/>
    </source>
</evidence>
<gene>
    <name evidence="1" type="ORF">GP486_005816</name>
</gene>
<accession>A0A9P8L8I7</accession>
<dbReference type="AlphaFoldDB" id="A0A9P8L8I7"/>
<dbReference type="Proteomes" id="UP000750711">
    <property type="component" value="Unassembled WGS sequence"/>
</dbReference>